<dbReference type="Pfam" id="PF00512">
    <property type="entry name" value="HisKA"/>
    <property type="match status" value="1"/>
</dbReference>
<dbReference type="Gene3D" id="1.10.287.130">
    <property type="match status" value="1"/>
</dbReference>
<dbReference type="SUPFAM" id="SSF55874">
    <property type="entry name" value="ATPase domain of HSP90 chaperone/DNA topoisomerase II/histidine kinase"/>
    <property type="match status" value="1"/>
</dbReference>
<dbReference type="GO" id="GO:0000155">
    <property type="term" value="F:phosphorelay sensor kinase activity"/>
    <property type="evidence" value="ECO:0007669"/>
    <property type="project" value="InterPro"/>
</dbReference>
<evidence type="ECO:0000256" key="6">
    <source>
        <dbReference type="ARBA" id="ARBA00022679"/>
    </source>
</evidence>
<feature type="transmembrane region" description="Helical" evidence="12">
    <location>
        <begin position="96"/>
        <end position="114"/>
    </location>
</feature>
<keyword evidence="11 12" id="KW-0472">Membrane</keyword>
<evidence type="ECO:0000313" key="14">
    <source>
        <dbReference type="EMBL" id="MDC7225230.1"/>
    </source>
</evidence>
<evidence type="ECO:0000256" key="1">
    <source>
        <dbReference type="ARBA" id="ARBA00000085"/>
    </source>
</evidence>
<dbReference type="GO" id="GO:0005886">
    <property type="term" value="C:plasma membrane"/>
    <property type="evidence" value="ECO:0007669"/>
    <property type="project" value="UniProtKB-SubCell"/>
</dbReference>
<feature type="transmembrane region" description="Helical" evidence="12">
    <location>
        <begin position="121"/>
        <end position="139"/>
    </location>
</feature>
<evidence type="ECO:0000256" key="5">
    <source>
        <dbReference type="ARBA" id="ARBA00022553"/>
    </source>
</evidence>
<protein>
    <recommendedName>
        <fullName evidence="3">histidine kinase</fullName>
        <ecNumber evidence="3">2.7.13.3</ecNumber>
    </recommendedName>
</protein>
<comment type="caution">
    <text evidence="14">The sequence shown here is derived from an EMBL/GenBank/DDBJ whole genome shotgun (WGS) entry which is preliminary data.</text>
</comment>
<comment type="subcellular location">
    <subcellularLocation>
        <location evidence="2">Cell membrane</location>
    </subcellularLocation>
</comment>
<dbReference type="InterPro" id="IPR036890">
    <property type="entry name" value="HATPase_C_sf"/>
</dbReference>
<dbReference type="InterPro" id="IPR050736">
    <property type="entry name" value="Sensor_HK_Regulatory"/>
</dbReference>
<dbReference type="AlphaFoldDB" id="A0AAJ1MKW2"/>
<evidence type="ECO:0000256" key="12">
    <source>
        <dbReference type="SAM" id="Phobius"/>
    </source>
</evidence>
<keyword evidence="4" id="KW-1003">Cell membrane</keyword>
<evidence type="ECO:0000256" key="7">
    <source>
        <dbReference type="ARBA" id="ARBA00022741"/>
    </source>
</evidence>
<dbReference type="SMART" id="SM00387">
    <property type="entry name" value="HATPase_c"/>
    <property type="match status" value="1"/>
</dbReference>
<keyword evidence="5" id="KW-0597">Phosphoprotein</keyword>
<dbReference type="InterPro" id="IPR004358">
    <property type="entry name" value="Sig_transdc_His_kin-like_C"/>
</dbReference>
<dbReference type="SUPFAM" id="SSF47384">
    <property type="entry name" value="Homodimeric domain of signal transducing histidine kinase"/>
    <property type="match status" value="1"/>
</dbReference>
<dbReference type="Pfam" id="PF02518">
    <property type="entry name" value="HATPase_c"/>
    <property type="match status" value="1"/>
</dbReference>
<dbReference type="CDD" id="cd00082">
    <property type="entry name" value="HisKA"/>
    <property type="match status" value="1"/>
</dbReference>
<dbReference type="PANTHER" id="PTHR43711:SF26">
    <property type="entry name" value="SENSOR HISTIDINE KINASE RCSC"/>
    <property type="match status" value="1"/>
</dbReference>
<dbReference type="EC" id="2.7.13.3" evidence="3"/>
<dbReference type="InterPro" id="IPR003594">
    <property type="entry name" value="HATPase_dom"/>
</dbReference>
<feature type="domain" description="Histidine kinase" evidence="13">
    <location>
        <begin position="196"/>
        <end position="414"/>
    </location>
</feature>
<dbReference type="Gene3D" id="3.30.565.10">
    <property type="entry name" value="Histidine kinase-like ATPase, C-terminal domain"/>
    <property type="match status" value="1"/>
</dbReference>
<feature type="transmembrane region" description="Helical" evidence="12">
    <location>
        <begin position="154"/>
        <end position="173"/>
    </location>
</feature>
<name>A0AAJ1MKW2_9SPIO</name>
<dbReference type="PROSITE" id="PS50109">
    <property type="entry name" value="HIS_KIN"/>
    <property type="match status" value="1"/>
</dbReference>
<comment type="catalytic activity">
    <reaction evidence="1">
        <text>ATP + protein L-histidine = ADP + protein N-phospho-L-histidine.</text>
        <dbReference type="EC" id="2.7.13.3"/>
    </reaction>
</comment>
<evidence type="ECO:0000256" key="9">
    <source>
        <dbReference type="ARBA" id="ARBA00022840"/>
    </source>
</evidence>
<keyword evidence="8" id="KW-0418">Kinase</keyword>
<dbReference type="GO" id="GO:0005524">
    <property type="term" value="F:ATP binding"/>
    <property type="evidence" value="ECO:0007669"/>
    <property type="project" value="UniProtKB-KW"/>
</dbReference>
<evidence type="ECO:0000313" key="15">
    <source>
        <dbReference type="Proteomes" id="UP001221217"/>
    </source>
</evidence>
<feature type="transmembrane region" description="Helical" evidence="12">
    <location>
        <begin position="69"/>
        <end position="90"/>
    </location>
</feature>
<reference evidence="14 15" key="1">
    <citation type="submission" date="2022-12" db="EMBL/GenBank/DDBJ databases">
        <title>Metagenome assembled genome from gulf of manar.</title>
        <authorList>
            <person name="Kohli P."/>
            <person name="Pk S."/>
            <person name="Venkata Ramana C."/>
            <person name="Sasikala C."/>
        </authorList>
    </citation>
    <scope>NUCLEOTIDE SEQUENCE [LARGE SCALE GENOMIC DNA]</scope>
    <source>
        <strain evidence="14">JB008</strain>
    </source>
</reference>
<keyword evidence="10" id="KW-0902">Two-component regulatory system</keyword>
<evidence type="ECO:0000256" key="8">
    <source>
        <dbReference type="ARBA" id="ARBA00022777"/>
    </source>
</evidence>
<feature type="transmembrane region" description="Helical" evidence="12">
    <location>
        <begin position="12"/>
        <end position="32"/>
    </location>
</feature>
<evidence type="ECO:0000256" key="11">
    <source>
        <dbReference type="ARBA" id="ARBA00023136"/>
    </source>
</evidence>
<evidence type="ECO:0000259" key="13">
    <source>
        <dbReference type="PROSITE" id="PS50109"/>
    </source>
</evidence>
<gene>
    <name evidence="14" type="ORF">PQJ61_00535</name>
</gene>
<dbReference type="PRINTS" id="PR00344">
    <property type="entry name" value="BCTRLSENSOR"/>
</dbReference>
<dbReference type="CDD" id="cd16922">
    <property type="entry name" value="HATPase_EvgS-ArcB-TorS-like"/>
    <property type="match status" value="1"/>
</dbReference>
<feature type="transmembrane region" description="Helical" evidence="12">
    <location>
        <begin position="38"/>
        <end position="57"/>
    </location>
</feature>
<dbReference type="PANTHER" id="PTHR43711">
    <property type="entry name" value="TWO-COMPONENT HISTIDINE KINASE"/>
    <property type="match status" value="1"/>
</dbReference>
<evidence type="ECO:0000256" key="10">
    <source>
        <dbReference type="ARBA" id="ARBA00023012"/>
    </source>
</evidence>
<dbReference type="InterPro" id="IPR036097">
    <property type="entry name" value="HisK_dim/P_sf"/>
</dbReference>
<dbReference type="InterPro" id="IPR003661">
    <property type="entry name" value="HisK_dim/P_dom"/>
</dbReference>
<dbReference type="Proteomes" id="UP001221217">
    <property type="component" value="Unassembled WGS sequence"/>
</dbReference>
<evidence type="ECO:0000256" key="2">
    <source>
        <dbReference type="ARBA" id="ARBA00004236"/>
    </source>
</evidence>
<keyword evidence="9 14" id="KW-0067">ATP-binding</keyword>
<organism evidence="14 15">
    <name type="scientific">Candidatus Thalassospirochaeta sargassi</name>
    <dbReference type="NCBI Taxonomy" id="3119039"/>
    <lineage>
        <taxon>Bacteria</taxon>
        <taxon>Pseudomonadati</taxon>
        <taxon>Spirochaetota</taxon>
        <taxon>Spirochaetia</taxon>
        <taxon>Spirochaetales</taxon>
        <taxon>Spirochaetaceae</taxon>
        <taxon>Candidatus Thalassospirochaeta</taxon>
    </lineage>
</organism>
<dbReference type="FunFam" id="3.30.565.10:FF:000023">
    <property type="entry name" value="PAS domain-containing sensor histidine kinase"/>
    <property type="match status" value="1"/>
</dbReference>
<evidence type="ECO:0000256" key="4">
    <source>
        <dbReference type="ARBA" id="ARBA00022475"/>
    </source>
</evidence>
<dbReference type="InterPro" id="IPR005467">
    <property type="entry name" value="His_kinase_dom"/>
</dbReference>
<keyword evidence="12" id="KW-0812">Transmembrane</keyword>
<keyword evidence="7" id="KW-0547">Nucleotide-binding</keyword>
<sequence>MKTGLNTSRTRFQFILGIVLYCSFGILDYFMLPIHRDFAWLLRYAVVAPFCFIILGLTFTPILKRYTKLLVYCALIVGQLSIMAMLAVASPLEPAFYGYYVGTVVMLLSCEFMFEFSFRHSFFYFIFSIIMYLIIAVFYQKMPFKENLDYNRNWLIGNFFFFIFIGGISLTGIRHLMKNRDEANHANLMKSSFLANISHEIRTPLNGLTGCARLLASPETTEEQKHIFSSIINTSSEQLLDIVDSILTMSEIENRRSVLDLTEIKISDFLYSIVQQFSFQAEEKGLGFNYDNLVTPDRDAILTDARKLRMILNNLLSNALKFTDEGSLSFKAGFVSDGLRFVLEDTGIGFSQDHADRIFESFYQADRGYSRKYGGNGLGLAITKSFTEMLGGTITAQSEPGQGSIFTLTIPVDSK</sequence>
<keyword evidence="6" id="KW-0808">Transferase</keyword>
<accession>A0AAJ1MKW2</accession>
<keyword evidence="12" id="KW-1133">Transmembrane helix</keyword>
<dbReference type="EMBL" id="JAQQAL010000004">
    <property type="protein sequence ID" value="MDC7225230.1"/>
    <property type="molecule type" value="Genomic_DNA"/>
</dbReference>
<evidence type="ECO:0000256" key="3">
    <source>
        <dbReference type="ARBA" id="ARBA00012438"/>
    </source>
</evidence>
<dbReference type="SMART" id="SM00388">
    <property type="entry name" value="HisKA"/>
    <property type="match status" value="1"/>
</dbReference>
<proteinExistence type="predicted"/>